<evidence type="ECO:0000256" key="1">
    <source>
        <dbReference type="ARBA" id="ARBA00006192"/>
    </source>
</evidence>
<dbReference type="NCBIfam" id="TIGR00756">
    <property type="entry name" value="PPR"/>
    <property type="match status" value="2"/>
</dbReference>
<dbReference type="Proteomes" id="UP000294933">
    <property type="component" value="Unassembled WGS sequence"/>
</dbReference>
<evidence type="ECO:0000256" key="4">
    <source>
        <dbReference type="ARBA" id="ARBA00044511"/>
    </source>
</evidence>
<evidence type="ECO:0000256" key="3">
    <source>
        <dbReference type="ARBA" id="ARBA00044493"/>
    </source>
</evidence>
<dbReference type="PROSITE" id="PS51375">
    <property type="entry name" value="PPR"/>
    <property type="match status" value="3"/>
</dbReference>
<dbReference type="InterPro" id="IPR011990">
    <property type="entry name" value="TPR-like_helical_dom_sf"/>
</dbReference>
<keyword evidence="2" id="KW-0677">Repeat</keyword>
<evidence type="ECO:0000256" key="5">
    <source>
        <dbReference type="PROSITE-ProRule" id="PRU00708"/>
    </source>
</evidence>
<evidence type="ECO:0000256" key="6">
    <source>
        <dbReference type="SAM" id="MobiDB-lite"/>
    </source>
</evidence>
<protein>
    <recommendedName>
        <fullName evidence="7">Pentatricopeptide repeat-containing protein-mitochondrial domain-containing protein</fullName>
    </recommendedName>
</protein>
<evidence type="ECO:0000256" key="2">
    <source>
        <dbReference type="ARBA" id="ARBA00022737"/>
    </source>
</evidence>
<keyword evidence="9" id="KW-1185">Reference proteome</keyword>
<dbReference type="EMBL" id="ML170162">
    <property type="protein sequence ID" value="TDL26251.1"/>
    <property type="molecule type" value="Genomic_DNA"/>
</dbReference>
<comment type="similarity">
    <text evidence="1">Belongs to the CCM1 family.</text>
</comment>
<name>A0A4Y7QG74_9AGAM</name>
<evidence type="ECO:0000259" key="7">
    <source>
        <dbReference type="Pfam" id="PF23276"/>
    </source>
</evidence>
<dbReference type="PANTHER" id="PTHR47447:SF28">
    <property type="entry name" value="PENTACOTRIPEPTIDE-REPEAT REGION OF PRORP DOMAIN-CONTAINING PROTEIN"/>
    <property type="match status" value="1"/>
</dbReference>
<reference evidence="8 9" key="1">
    <citation type="submission" date="2018-06" db="EMBL/GenBank/DDBJ databases">
        <title>A transcriptomic atlas of mushroom development highlights an independent origin of complex multicellularity.</title>
        <authorList>
            <consortium name="DOE Joint Genome Institute"/>
            <person name="Krizsan K."/>
            <person name="Almasi E."/>
            <person name="Merenyi Z."/>
            <person name="Sahu N."/>
            <person name="Viragh M."/>
            <person name="Koszo T."/>
            <person name="Mondo S."/>
            <person name="Kiss B."/>
            <person name="Balint B."/>
            <person name="Kues U."/>
            <person name="Barry K."/>
            <person name="Hegedus J.C."/>
            <person name="Henrissat B."/>
            <person name="Johnson J."/>
            <person name="Lipzen A."/>
            <person name="Ohm R."/>
            <person name="Nagy I."/>
            <person name="Pangilinan J."/>
            <person name="Yan J."/>
            <person name="Xiong Y."/>
            <person name="Grigoriev I.V."/>
            <person name="Hibbett D.S."/>
            <person name="Nagy L.G."/>
        </authorList>
    </citation>
    <scope>NUCLEOTIDE SEQUENCE [LARGE SCALE GENOMIC DNA]</scope>
    <source>
        <strain evidence="8 9">SZMC22713</strain>
    </source>
</reference>
<dbReference type="Gene3D" id="1.25.40.10">
    <property type="entry name" value="Tetratricopeptide repeat domain"/>
    <property type="match status" value="3"/>
</dbReference>
<dbReference type="STRING" id="50990.A0A4Y7QG74"/>
<feature type="compositionally biased region" description="Basic and acidic residues" evidence="6">
    <location>
        <begin position="481"/>
        <end position="492"/>
    </location>
</feature>
<dbReference type="AlphaFoldDB" id="A0A4Y7QG74"/>
<feature type="repeat" description="PPR" evidence="5">
    <location>
        <begin position="360"/>
        <end position="394"/>
    </location>
</feature>
<gene>
    <name evidence="8" type="ORF">BD410DRAFT_716086</name>
</gene>
<proteinExistence type="inferred from homology"/>
<accession>A0A4Y7QG74</accession>
<dbReference type="InterPro" id="IPR002885">
    <property type="entry name" value="PPR_rpt"/>
</dbReference>
<comment type="subunit">
    <text evidence="4">Binds to mitochondrial small subunit 15S rRNA.</text>
</comment>
<dbReference type="InterPro" id="IPR057027">
    <property type="entry name" value="TPR_mt"/>
</dbReference>
<organism evidence="8 9">
    <name type="scientific">Rickenella mellea</name>
    <dbReference type="NCBI Taxonomy" id="50990"/>
    <lineage>
        <taxon>Eukaryota</taxon>
        <taxon>Fungi</taxon>
        <taxon>Dikarya</taxon>
        <taxon>Basidiomycota</taxon>
        <taxon>Agaricomycotina</taxon>
        <taxon>Agaricomycetes</taxon>
        <taxon>Hymenochaetales</taxon>
        <taxon>Rickenellaceae</taxon>
        <taxon>Rickenella</taxon>
    </lineage>
</organism>
<feature type="region of interest" description="Disordered" evidence="6">
    <location>
        <begin position="472"/>
        <end position="492"/>
    </location>
</feature>
<sequence>MQYDRASRLSHYNHRLQTAAELGRSIDALRLCSDMKRQNIRPDIETYNCLILTLAKAGVHQEAWAAYNDMKLLNISPNRETFNSLILACRNLPTYALFYTLGLMDIHHIQPDATTYGHIISHYTLGKNLEVGLQYLAVMNIENVVPSLKTADHVIFLCADFGNARLAVDLAESFENNSVRRLNGELWAKVLHSCTMAFYVEGMEICWNRLVNDMGVTPDEGLCIGVLHTAARFGRPELAANALQQLEALGAEIREWHMEPLLEAFAANGQVKEAFKALELLRTAGMEIRSDMTSPITTIIQRDPDAVDTAWTVLDELRSEGENVDIIAVNVVIEAAVYLNDMGRAIGTYKSLADMQVVPNAETYNLLLEGCVRSKHRDLGIKLLMEMKEKEIKPTVETYTQLIRLCLTQVTYEDAFFYLEEMKGLGLQPTYSIYDSLVRKLVETGDTRYRLAVEELEQMGYKVTPRLRDFINSGGESSVDTTHEETKPMQES</sequence>
<feature type="domain" description="Pentatricopeptide repeat-containing protein-mitochondrial" evidence="7">
    <location>
        <begin position="220"/>
        <end position="351"/>
    </location>
</feature>
<dbReference type="PANTHER" id="PTHR47447">
    <property type="entry name" value="OS03G0856100 PROTEIN"/>
    <property type="match status" value="1"/>
</dbReference>
<comment type="function">
    <text evidence="3">Regulates mitochondrial small subunit maturation by controlling 15S rRNA 5'-end processing. Localizes to the 5' precursor of the 15S rRNA in a position that is subsequently occupied by mS47 in the mature yeast mtSSU. Uses structure and sequence-specific RNA recognition, binding to a single-stranded region of the precursor and specifically recognizing bases -6 to -1. The exchange of Ccm1 for mS47 is coupled to the irreversible removal of precursor rRNA that is accompanied by conformational changes of the mitoribosomal proteins uS5m and mS26. These conformational changes signal completion of 5'-end rRNA processing through protection of the mature 5'-end of the 15S rRNA and stabilization of mS47. The removal of the 5' precursor together with the dissociation of Ccm1 may be catalyzed by the 5'-3' exoribonuclease Pet127. Involved in the specific removal of group I introns in mitochondrial encoded transcripts.</text>
</comment>
<dbReference type="VEuPathDB" id="FungiDB:BD410DRAFT_716086"/>
<evidence type="ECO:0000313" key="8">
    <source>
        <dbReference type="EMBL" id="TDL26251.1"/>
    </source>
</evidence>
<dbReference type="Pfam" id="PF23276">
    <property type="entry name" value="TPR_24"/>
    <property type="match status" value="1"/>
</dbReference>
<feature type="repeat" description="PPR" evidence="5">
    <location>
        <begin position="395"/>
        <end position="429"/>
    </location>
</feature>
<evidence type="ECO:0000313" key="9">
    <source>
        <dbReference type="Proteomes" id="UP000294933"/>
    </source>
</evidence>
<dbReference type="OrthoDB" id="185373at2759"/>
<feature type="repeat" description="PPR" evidence="5">
    <location>
        <begin position="43"/>
        <end position="77"/>
    </location>
</feature>
<dbReference type="Pfam" id="PF13041">
    <property type="entry name" value="PPR_2"/>
    <property type="match status" value="2"/>
</dbReference>